<protein>
    <submittedName>
        <fullName evidence="3">Uncharacterized protein</fullName>
    </submittedName>
</protein>
<name>A0AAN9AMV4_9CAEN</name>
<keyword evidence="4" id="KW-1185">Reference proteome</keyword>
<feature type="signal peptide" evidence="2">
    <location>
        <begin position="1"/>
        <end position="23"/>
    </location>
</feature>
<feature type="chain" id="PRO_5042945671" evidence="2">
    <location>
        <begin position="24"/>
        <end position="148"/>
    </location>
</feature>
<accession>A0AAN9AMV4</accession>
<evidence type="ECO:0000313" key="3">
    <source>
        <dbReference type="EMBL" id="KAK7089817.1"/>
    </source>
</evidence>
<evidence type="ECO:0000256" key="1">
    <source>
        <dbReference type="SAM" id="MobiDB-lite"/>
    </source>
</evidence>
<comment type="caution">
    <text evidence="3">The sequence shown here is derived from an EMBL/GenBank/DDBJ whole genome shotgun (WGS) entry which is preliminary data.</text>
</comment>
<evidence type="ECO:0000313" key="4">
    <source>
        <dbReference type="Proteomes" id="UP001374579"/>
    </source>
</evidence>
<sequence length="148" mass="15294">MSSFSQTSAWIAAFVLWSQAVVALGGPQLLIGPPPVTCIMRPMTKGCTLTLSKDGIFLAQVGPALETTGNDLTIQAYDGSGNYTCCLTCPDTQKISTVISTTTTVPGTTIQPTTFPLSTTTTTNPPSTAQPTTPPGTAQSTTAQGLYC</sequence>
<evidence type="ECO:0000256" key="2">
    <source>
        <dbReference type="SAM" id="SignalP"/>
    </source>
</evidence>
<gene>
    <name evidence="3" type="ORF">V1264_024283</name>
</gene>
<dbReference type="Proteomes" id="UP001374579">
    <property type="component" value="Unassembled WGS sequence"/>
</dbReference>
<dbReference type="EMBL" id="JBAMIC010000464">
    <property type="protein sequence ID" value="KAK7089817.1"/>
    <property type="molecule type" value="Genomic_DNA"/>
</dbReference>
<dbReference type="AlphaFoldDB" id="A0AAN9AMV4"/>
<feature type="region of interest" description="Disordered" evidence="1">
    <location>
        <begin position="113"/>
        <end position="148"/>
    </location>
</feature>
<keyword evidence="2" id="KW-0732">Signal</keyword>
<proteinExistence type="predicted"/>
<reference evidence="3 4" key="1">
    <citation type="submission" date="2024-02" db="EMBL/GenBank/DDBJ databases">
        <title>Chromosome-scale genome assembly of the rough periwinkle Littorina saxatilis.</title>
        <authorList>
            <person name="De Jode A."/>
            <person name="Faria R."/>
            <person name="Formenti G."/>
            <person name="Sims Y."/>
            <person name="Smith T.P."/>
            <person name="Tracey A."/>
            <person name="Wood J.M.D."/>
            <person name="Zagrodzka Z.B."/>
            <person name="Johannesson K."/>
            <person name="Butlin R.K."/>
            <person name="Leder E.H."/>
        </authorList>
    </citation>
    <scope>NUCLEOTIDE SEQUENCE [LARGE SCALE GENOMIC DNA]</scope>
    <source>
        <strain evidence="3">Snail1</strain>
        <tissue evidence="3">Muscle</tissue>
    </source>
</reference>
<organism evidence="3 4">
    <name type="scientific">Littorina saxatilis</name>
    <dbReference type="NCBI Taxonomy" id="31220"/>
    <lineage>
        <taxon>Eukaryota</taxon>
        <taxon>Metazoa</taxon>
        <taxon>Spiralia</taxon>
        <taxon>Lophotrochozoa</taxon>
        <taxon>Mollusca</taxon>
        <taxon>Gastropoda</taxon>
        <taxon>Caenogastropoda</taxon>
        <taxon>Littorinimorpha</taxon>
        <taxon>Littorinoidea</taxon>
        <taxon>Littorinidae</taxon>
        <taxon>Littorina</taxon>
    </lineage>
</organism>